<dbReference type="Gene3D" id="3.40.190.170">
    <property type="entry name" value="Bacterial extracellular solute-binding protein, family 7"/>
    <property type="match status" value="1"/>
</dbReference>
<dbReference type="InterPro" id="IPR018389">
    <property type="entry name" value="DctP_fam"/>
</dbReference>
<comment type="caution">
    <text evidence="3">The sequence shown here is derived from an EMBL/GenBank/DDBJ whole genome shotgun (WGS) entry which is preliminary data.</text>
</comment>
<evidence type="ECO:0000313" key="4">
    <source>
        <dbReference type="Proteomes" id="UP000264036"/>
    </source>
</evidence>
<dbReference type="PANTHER" id="PTHR33376:SF5">
    <property type="entry name" value="EXTRACYTOPLASMIC SOLUTE RECEPTOR PROTEIN"/>
    <property type="match status" value="1"/>
</dbReference>
<dbReference type="GO" id="GO:0055085">
    <property type="term" value="P:transmembrane transport"/>
    <property type="evidence" value="ECO:0007669"/>
    <property type="project" value="InterPro"/>
</dbReference>
<dbReference type="PANTHER" id="PTHR33376">
    <property type="match status" value="1"/>
</dbReference>
<dbReference type="EMBL" id="DOEK01000038">
    <property type="protein sequence ID" value="HBP31316.1"/>
    <property type="molecule type" value="Genomic_DNA"/>
</dbReference>
<name>A0A356LK13_9BURK</name>
<dbReference type="InterPro" id="IPR038404">
    <property type="entry name" value="TRAP_DctP_sf"/>
</dbReference>
<dbReference type="NCBIfam" id="NF037995">
    <property type="entry name" value="TRAP_S1"/>
    <property type="match status" value="1"/>
</dbReference>
<dbReference type="CDD" id="cd13604">
    <property type="entry name" value="PBP2_TRAP_ketoacid_lactate_like"/>
    <property type="match status" value="1"/>
</dbReference>
<protein>
    <submittedName>
        <fullName evidence="3">TRAP transporter substrate-binding protein DctP</fullName>
    </submittedName>
</protein>
<reference evidence="3 4" key="1">
    <citation type="journal article" date="2018" name="Nat. Biotechnol.">
        <title>A standardized bacterial taxonomy based on genome phylogeny substantially revises the tree of life.</title>
        <authorList>
            <person name="Parks D.H."/>
            <person name="Chuvochina M."/>
            <person name="Waite D.W."/>
            <person name="Rinke C."/>
            <person name="Skarshewski A."/>
            <person name="Chaumeil P.A."/>
            <person name="Hugenholtz P."/>
        </authorList>
    </citation>
    <scope>NUCLEOTIDE SEQUENCE [LARGE SCALE GENOMIC DNA]</scope>
    <source>
        <strain evidence="3">UBA10707</strain>
    </source>
</reference>
<feature type="chain" id="PRO_5016925162" evidence="2">
    <location>
        <begin position="27"/>
        <end position="342"/>
    </location>
</feature>
<evidence type="ECO:0000256" key="1">
    <source>
        <dbReference type="ARBA" id="ARBA00022729"/>
    </source>
</evidence>
<dbReference type="Proteomes" id="UP000264036">
    <property type="component" value="Unassembled WGS sequence"/>
</dbReference>
<accession>A0A356LK13</accession>
<dbReference type="AlphaFoldDB" id="A0A356LK13"/>
<proteinExistence type="predicted"/>
<evidence type="ECO:0000313" key="3">
    <source>
        <dbReference type="EMBL" id="HBP31316.1"/>
    </source>
</evidence>
<feature type="signal peptide" evidence="2">
    <location>
        <begin position="1"/>
        <end position="26"/>
    </location>
</feature>
<gene>
    <name evidence="3" type="ORF">DD666_18145</name>
</gene>
<evidence type="ECO:0000256" key="2">
    <source>
        <dbReference type="SAM" id="SignalP"/>
    </source>
</evidence>
<dbReference type="Pfam" id="PF03480">
    <property type="entry name" value="DctP"/>
    <property type="match status" value="1"/>
</dbReference>
<keyword evidence="1 2" id="KW-0732">Signal</keyword>
<organism evidence="3 4">
    <name type="scientific">Advenella kashmirensis</name>
    <dbReference type="NCBI Taxonomy" id="310575"/>
    <lineage>
        <taxon>Bacteria</taxon>
        <taxon>Pseudomonadati</taxon>
        <taxon>Pseudomonadota</taxon>
        <taxon>Betaproteobacteria</taxon>
        <taxon>Burkholderiales</taxon>
        <taxon>Alcaligenaceae</taxon>
    </lineage>
</organism>
<sequence length="342" mass="37590">MKLFSRNTYASLAIALAATLPMQAAADKPQTWRVQSLWQSGTVTQLAFERWAKDVTQKTNGKIKVTPLPTGAIVGPNETFDAVARGILNGQHPATVYWSGKNPAFAVLGDLNAAYDDPKLAYEYFYEHGGLELLREAYKPYGLYPIGAVWWGAESLPTTRKVASPEDLAGLKIRLPQGMSSDLFASFKAVPINLPGSEVFSALDSGTIEATDWGTLSMNEELGFHDIAKFVIYPGIHSTPTGDVSIPLKVWDKLDPETQKILEQSVKDFGQDLAAKLQEADAAVAQKLEARGVQIIDWSAEDRKKFRTAAIAIWNKYGEKNDLSRRAVDGQVKFLRSKGLIE</sequence>